<dbReference type="AlphaFoldDB" id="A0A2A6M6Y0"/>
<dbReference type="RefSeq" id="WP_097586483.1">
    <property type="nucleotide sequence ID" value="NZ_NWTC01000001.1"/>
</dbReference>
<dbReference type="InterPro" id="IPR007833">
    <property type="entry name" value="Capsule_polysaccharide_synth"/>
</dbReference>
<evidence type="ECO:0000313" key="1">
    <source>
        <dbReference type="EMBL" id="PDT50368.1"/>
    </source>
</evidence>
<gene>
    <name evidence="1" type="ORF">CO661_01610</name>
</gene>
<comment type="caution">
    <text evidence="1">The sequence shown here is derived from an EMBL/GenBank/DDBJ whole genome shotgun (WGS) entry which is preliminary data.</text>
</comment>
<dbReference type="GO" id="GO:0016740">
    <property type="term" value="F:transferase activity"/>
    <property type="evidence" value="ECO:0007669"/>
    <property type="project" value="UniProtKB-KW"/>
</dbReference>
<name>A0A2A6M6Y0_RHIFR</name>
<keyword evidence="1" id="KW-0808">Transferase</keyword>
<protein>
    <submittedName>
        <fullName evidence="1">Beta-3-deoxy-D-manno-oct-2-ulosonic acid transferase</fullName>
    </submittedName>
</protein>
<sequence>MSRPIAIFFGFGPWKAFVPRWFPDRDCRVTSRKLWLMLLKAWPFRLLFYRNVEVYVWGFKYPPFLKRLCRRLGIPFFHVEDGFVRSISLGAHKAPPASLIVDSRTMHYDAGNPSDLELTLQTYDFTKDKALMERADKCMRMLLDLRVSKYNLGKRIDLDSVLGPRTRRRVLVIGQVETDAAIAFGCDRPVTNNELVRLAAKENPDAQIVYKPHPELLHGTRVGMSNPADVADLCVILKEDIAPADVLEGVDQVYTITSLMGFEALLRGIPVTCLGLPFYAGWGATTERQGSCRRTRRLSPREIFAAAYLRHSRYFDPQTGEPAHFEVVINRLVENLSAARSGRMPSSAYDW</sequence>
<reference evidence="1 2" key="1">
    <citation type="submission" date="2017-09" db="EMBL/GenBank/DDBJ databases">
        <title>Comparative genomics of rhizobia isolated from Phaseolus vulgaris in China.</title>
        <authorList>
            <person name="Tong W."/>
        </authorList>
    </citation>
    <scope>NUCLEOTIDE SEQUENCE [LARGE SCALE GENOMIC DNA]</scope>
    <source>
        <strain evidence="1 2">PCH1</strain>
    </source>
</reference>
<dbReference type="GO" id="GO:0000271">
    <property type="term" value="P:polysaccharide biosynthetic process"/>
    <property type="evidence" value="ECO:0007669"/>
    <property type="project" value="InterPro"/>
</dbReference>
<dbReference type="EMBL" id="NWTC01000001">
    <property type="protein sequence ID" value="PDT50368.1"/>
    <property type="molecule type" value="Genomic_DNA"/>
</dbReference>
<evidence type="ECO:0000313" key="2">
    <source>
        <dbReference type="Proteomes" id="UP000220353"/>
    </source>
</evidence>
<accession>A0A2A6M6Y0</accession>
<dbReference type="Proteomes" id="UP000220353">
    <property type="component" value="Unassembled WGS sequence"/>
</dbReference>
<organism evidence="1 2">
    <name type="scientific">Rhizobium fredii</name>
    <name type="common">Sinorhizobium fredii</name>
    <dbReference type="NCBI Taxonomy" id="380"/>
    <lineage>
        <taxon>Bacteria</taxon>
        <taxon>Pseudomonadati</taxon>
        <taxon>Pseudomonadota</taxon>
        <taxon>Alphaproteobacteria</taxon>
        <taxon>Hyphomicrobiales</taxon>
        <taxon>Rhizobiaceae</taxon>
        <taxon>Sinorhizobium/Ensifer group</taxon>
        <taxon>Sinorhizobium</taxon>
    </lineage>
</organism>
<proteinExistence type="predicted"/>
<dbReference type="CDD" id="cd16439">
    <property type="entry name" value="beta_Kdo_transferase_KpsC_2"/>
    <property type="match status" value="1"/>
</dbReference>
<dbReference type="GO" id="GO:0015774">
    <property type="term" value="P:polysaccharide transport"/>
    <property type="evidence" value="ECO:0007669"/>
    <property type="project" value="InterPro"/>
</dbReference>
<dbReference type="Pfam" id="PF05159">
    <property type="entry name" value="Capsule_synth"/>
    <property type="match status" value="1"/>
</dbReference>